<gene>
    <name evidence="3" type="ORF">HHL15_16510</name>
</gene>
<feature type="domain" description="IPTL-CTERM protein sorting" evidence="2">
    <location>
        <begin position="37"/>
        <end position="59"/>
    </location>
</feature>
<dbReference type="RefSeq" id="WP_169146892.1">
    <property type="nucleotide sequence ID" value="NZ_JABBGA010000014.1"/>
</dbReference>
<comment type="caution">
    <text evidence="3">The sequence shown here is derived from an EMBL/GenBank/DDBJ whole genome shotgun (WGS) entry which is preliminary data.</text>
</comment>
<evidence type="ECO:0000259" key="2">
    <source>
        <dbReference type="Pfam" id="PF18203"/>
    </source>
</evidence>
<feature type="transmembrane region" description="Helical" evidence="1">
    <location>
        <begin position="69"/>
        <end position="85"/>
    </location>
</feature>
<dbReference type="NCBIfam" id="TIGR04174">
    <property type="entry name" value="IPTL_CTERM"/>
    <property type="match status" value="1"/>
</dbReference>
<organism evidence="3 4">
    <name type="scientific">Zoogloea dura</name>
    <dbReference type="NCBI Taxonomy" id="2728840"/>
    <lineage>
        <taxon>Bacteria</taxon>
        <taxon>Pseudomonadati</taxon>
        <taxon>Pseudomonadota</taxon>
        <taxon>Betaproteobacteria</taxon>
        <taxon>Rhodocyclales</taxon>
        <taxon>Zoogloeaceae</taxon>
        <taxon>Zoogloea</taxon>
    </lineage>
</organism>
<feature type="transmembrane region" description="Helical" evidence="1">
    <location>
        <begin position="42"/>
        <end position="62"/>
    </location>
</feature>
<reference evidence="3 4" key="1">
    <citation type="submission" date="2020-04" db="EMBL/GenBank/DDBJ databases">
        <title>Zoogloea sp. G-4-1-14 isolated from soil.</title>
        <authorList>
            <person name="Dahal R.H."/>
        </authorList>
    </citation>
    <scope>NUCLEOTIDE SEQUENCE [LARGE SCALE GENOMIC DNA]</scope>
    <source>
        <strain evidence="3 4">G-4-1-14</strain>
    </source>
</reference>
<dbReference type="AlphaFoldDB" id="A0A848G551"/>
<dbReference type="Pfam" id="PF18203">
    <property type="entry name" value="IPTL-CTERM"/>
    <property type="match status" value="1"/>
</dbReference>
<dbReference type="InterPro" id="IPR026442">
    <property type="entry name" value="IPTL_CTERM"/>
</dbReference>
<protein>
    <submittedName>
        <fullName evidence="3">Midcut-by-XrtH protein</fullName>
    </submittedName>
</protein>
<name>A0A848G551_9RHOO</name>
<keyword evidence="1" id="KW-0472">Membrane</keyword>
<dbReference type="NCBIfam" id="NF033207">
    <property type="entry name" value="midcut_by_XrtH"/>
    <property type="match status" value="1"/>
</dbReference>
<dbReference type="Proteomes" id="UP000580043">
    <property type="component" value="Unassembled WGS sequence"/>
</dbReference>
<keyword evidence="1" id="KW-1133">Transmembrane helix</keyword>
<dbReference type="EMBL" id="JABBGA010000014">
    <property type="protein sequence ID" value="NML27358.1"/>
    <property type="molecule type" value="Genomic_DNA"/>
</dbReference>
<evidence type="ECO:0000313" key="3">
    <source>
        <dbReference type="EMBL" id="NML27358.1"/>
    </source>
</evidence>
<evidence type="ECO:0000256" key="1">
    <source>
        <dbReference type="SAM" id="Phobius"/>
    </source>
</evidence>
<accession>A0A848G551</accession>
<keyword evidence="1" id="KW-0812">Transmembrane</keyword>
<proteinExistence type="predicted"/>
<evidence type="ECO:0000313" key="4">
    <source>
        <dbReference type="Proteomes" id="UP000580043"/>
    </source>
</evidence>
<sequence>MTKKTVFSRVAIAAGLTLGWQAAAVAQSIGYVPDVQTPVPTLSEWGMIVLSVLLALVAIQTARKGGSRLLSALLAVGALATGMGVEQTMLKTAQATALEQMSIGSGGTVDLSGYSTGTEVPVQGHPTIPMRIISVSPSSDTTVQSPTCTVGLAVPAGGVCYYRVPGLG</sequence>
<keyword evidence="4" id="KW-1185">Reference proteome</keyword>